<evidence type="ECO:0000259" key="14">
    <source>
        <dbReference type="PROSITE" id="PS51724"/>
    </source>
</evidence>
<gene>
    <name evidence="15" type="ORF">GSM42_10705</name>
</gene>
<dbReference type="InterPro" id="IPR000719">
    <property type="entry name" value="Prot_kinase_dom"/>
</dbReference>
<dbReference type="PANTHER" id="PTHR43289:SF34">
    <property type="entry name" value="SERINE_THREONINE-PROTEIN KINASE YBDM-RELATED"/>
    <property type="match status" value="1"/>
</dbReference>
<dbReference type="FunFam" id="3.30.200.20:FF:000035">
    <property type="entry name" value="Serine/threonine protein kinase Stk1"/>
    <property type="match status" value="1"/>
</dbReference>
<comment type="subcellular location">
    <subcellularLocation>
        <location evidence="11">Spore membrane</location>
        <topology evidence="11">Single-pass type II membrane protein</topology>
    </subcellularLocation>
</comment>
<keyword evidence="8" id="KW-0812">Transmembrane</keyword>
<evidence type="ECO:0000313" key="16">
    <source>
        <dbReference type="Proteomes" id="UP000430692"/>
    </source>
</evidence>
<keyword evidence="5" id="KW-0547">Nucleotide-binding</keyword>
<dbReference type="FunFam" id="1.10.510.10:FF:000021">
    <property type="entry name" value="Serine/threonine protein kinase"/>
    <property type="match status" value="1"/>
</dbReference>
<evidence type="ECO:0000256" key="9">
    <source>
        <dbReference type="ARBA" id="ARBA00047899"/>
    </source>
</evidence>
<dbReference type="InterPro" id="IPR007730">
    <property type="entry name" value="SPOR-like_dom"/>
</dbReference>
<dbReference type="GO" id="GO:0007165">
    <property type="term" value="P:signal transduction"/>
    <property type="evidence" value="ECO:0007669"/>
    <property type="project" value="UniProtKB-ARBA"/>
</dbReference>
<dbReference type="Pfam" id="PF00069">
    <property type="entry name" value="Pkinase"/>
    <property type="match status" value="1"/>
</dbReference>
<keyword evidence="3" id="KW-0309">Germination</keyword>
<dbReference type="EC" id="2.7.11.1" evidence="1"/>
<dbReference type="SMART" id="SM00220">
    <property type="entry name" value="S_TKc"/>
    <property type="match status" value="1"/>
</dbReference>
<evidence type="ECO:0000256" key="7">
    <source>
        <dbReference type="ARBA" id="ARBA00022840"/>
    </source>
</evidence>
<keyword evidence="16" id="KW-1185">Reference proteome</keyword>
<dbReference type="AlphaFoldDB" id="A0A6I4VWF6"/>
<dbReference type="GO" id="GO:0071224">
    <property type="term" value="P:cellular response to peptidoglycan"/>
    <property type="evidence" value="ECO:0007669"/>
    <property type="project" value="UniProtKB-ARBA"/>
</dbReference>
<dbReference type="GO" id="GO:0005524">
    <property type="term" value="F:ATP binding"/>
    <property type="evidence" value="ECO:0007669"/>
    <property type="project" value="UniProtKB-KW"/>
</dbReference>
<dbReference type="GO" id="GO:0004674">
    <property type="term" value="F:protein serine/threonine kinase activity"/>
    <property type="evidence" value="ECO:0007669"/>
    <property type="project" value="UniProtKB-KW"/>
</dbReference>
<protein>
    <recommendedName>
        <fullName evidence="12">Serine/threonine-protein kinase PrkC</fullName>
        <ecNumber evidence="1">2.7.11.1</ecNumber>
    </recommendedName>
</protein>
<dbReference type="Proteomes" id="UP000430692">
    <property type="component" value="Unassembled WGS sequence"/>
</dbReference>
<dbReference type="PROSITE" id="PS50011">
    <property type="entry name" value="PROTEIN_KINASE_DOM"/>
    <property type="match status" value="1"/>
</dbReference>
<sequence length="441" mass="49318">MLGKIIAGRYEILEDIAGGGMATVYQGRDTILDRIVAIKVMDPNLGKDDEFVKRFILEAQATGRLSHPNIVNVYDAGEENGLYYMVMEFVEGITLKDHIIEKGFLSAEEAVNITIQISDGLAHAHRQGIIHRDIKPHNILCTPDGRYKLTDFGIARLVDGASHLTKTGTVMGSVHYFSPEQASGQTISYPSDLYSLGVVLFEMLTGSVPFDAKEHILVAMMHLHDEVPDPRLVQEDLSESLKQVINRVLAKKPEERYQNADEFKFALQQTLSDPVPESYPETHITTSSDEYEVEWKRETRETQNTSSRLKYMLIGLGVILIVCLGYFFSSPGEPNADNTNNVSTEQTSTTTNEKSYIIVVGLFQHRENAEKLVKKLSNHQLNATISPQDLDGKQHYRVYLGYYTDKNQANDQLAIVQQSGVKDSKDAYILQVKAQSKKGGS</sequence>
<evidence type="ECO:0000256" key="1">
    <source>
        <dbReference type="ARBA" id="ARBA00012513"/>
    </source>
</evidence>
<evidence type="ECO:0000313" key="15">
    <source>
        <dbReference type="EMBL" id="MXQ54176.1"/>
    </source>
</evidence>
<comment type="caution">
    <text evidence="15">The sequence shown here is derived from an EMBL/GenBank/DDBJ whole genome shotgun (WGS) entry which is preliminary data.</text>
</comment>
<evidence type="ECO:0000256" key="3">
    <source>
        <dbReference type="ARBA" id="ARBA00022544"/>
    </source>
</evidence>
<evidence type="ECO:0000256" key="12">
    <source>
        <dbReference type="ARBA" id="ARBA00070041"/>
    </source>
</evidence>
<comment type="catalytic activity">
    <reaction evidence="9">
        <text>L-threonyl-[protein] + ATP = O-phospho-L-threonyl-[protein] + ADP + H(+)</text>
        <dbReference type="Rhea" id="RHEA:46608"/>
        <dbReference type="Rhea" id="RHEA-COMP:11060"/>
        <dbReference type="Rhea" id="RHEA-COMP:11605"/>
        <dbReference type="ChEBI" id="CHEBI:15378"/>
        <dbReference type="ChEBI" id="CHEBI:30013"/>
        <dbReference type="ChEBI" id="CHEBI:30616"/>
        <dbReference type="ChEBI" id="CHEBI:61977"/>
        <dbReference type="ChEBI" id="CHEBI:456216"/>
        <dbReference type="EC" id="2.7.11.1"/>
    </reaction>
</comment>
<evidence type="ECO:0000256" key="11">
    <source>
        <dbReference type="ARBA" id="ARBA00060432"/>
    </source>
</evidence>
<dbReference type="Gene3D" id="3.30.200.20">
    <property type="entry name" value="Phosphorylase Kinase, domain 1"/>
    <property type="match status" value="1"/>
</dbReference>
<dbReference type="EMBL" id="WUUL01000006">
    <property type="protein sequence ID" value="MXQ54176.1"/>
    <property type="molecule type" value="Genomic_DNA"/>
</dbReference>
<evidence type="ECO:0000256" key="10">
    <source>
        <dbReference type="ARBA" id="ARBA00048679"/>
    </source>
</evidence>
<dbReference type="PROSITE" id="PS51724">
    <property type="entry name" value="SPOR"/>
    <property type="match status" value="1"/>
</dbReference>
<comment type="catalytic activity">
    <reaction evidence="10">
        <text>L-seryl-[protein] + ATP = O-phospho-L-seryl-[protein] + ADP + H(+)</text>
        <dbReference type="Rhea" id="RHEA:17989"/>
        <dbReference type="Rhea" id="RHEA-COMP:9863"/>
        <dbReference type="Rhea" id="RHEA-COMP:11604"/>
        <dbReference type="ChEBI" id="CHEBI:15378"/>
        <dbReference type="ChEBI" id="CHEBI:29999"/>
        <dbReference type="ChEBI" id="CHEBI:30616"/>
        <dbReference type="ChEBI" id="CHEBI:83421"/>
        <dbReference type="ChEBI" id="CHEBI:456216"/>
        <dbReference type="EC" id="2.7.11.1"/>
    </reaction>
</comment>
<feature type="domain" description="Protein kinase" evidence="13">
    <location>
        <begin position="10"/>
        <end position="271"/>
    </location>
</feature>
<evidence type="ECO:0000256" key="2">
    <source>
        <dbReference type="ARBA" id="ARBA00022527"/>
    </source>
</evidence>
<dbReference type="GO" id="GO:0042834">
    <property type="term" value="F:peptidoglycan binding"/>
    <property type="evidence" value="ECO:0007669"/>
    <property type="project" value="InterPro"/>
</dbReference>
<dbReference type="InterPro" id="IPR036680">
    <property type="entry name" value="SPOR-like_sf"/>
</dbReference>
<dbReference type="CDD" id="cd14014">
    <property type="entry name" value="STKc_PknB_like"/>
    <property type="match status" value="1"/>
</dbReference>
<keyword evidence="2" id="KW-0723">Serine/threonine-protein kinase</keyword>
<dbReference type="InterPro" id="IPR008271">
    <property type="entry name" value="Ser/Thr_kinase_AS"/>
</dbReference>
<organism evidence="15 16">
    <name type="scientific">Shimazuella alba</name>
    <dbReference type="NCBI Taxonomy" id="2690964"/>
    <lineage>
        <taxon>Bacteria</taxon>
        <taxon>Bacillati</taxon>
        <taxon>Bacillota</taxon>
        <taxon>Bacilli</taxon>
        <taxon>Bacillales</taxon>
        <taxon>Thermoactinomycetaceae</taxon>
        <taxon>Shimazuella</taxon>
    </lineage>
</organism>
<evidence type="ECO:0000259" key="13">
    <source>
        <dbReference type="PROSITE" id="PS50011"/>
    </source>
</evidence>
<dbReference type="PROSITE" id="PS00108">
    <property type="entry name" value="PROTEIN_KINASE_ST"/>
    <property type="match status" value="1"/>
</dbReference>
<dbReference type="RefSeq" id="WP_160801532.1">
    <property type="nucleotide sequence ID" value="NZ_WUUL01000006.1"/>
</dbReference>
<dbReference type="GO" id="GO:0009847">
    <property type="term" value="P:spore germination"/>
    <property type="evidence" value="ECO:0007669"/>
    <property type="project" value="UniProtKB-ARBA"/>
</dbReference>
<proteinExistence type="predicted"/>
<dbReference type="SUPFAM" id="SSF110997">
    <property type="entry name" value="Sporulation related repeat"/>
    <property type="match status" value="1"/>
</dbReference>
<evidence type="ECO:0000256" key="5">
    <source>
        <dbReference type="ARBA" id="ARBA00022741"/>
    </source>
</evidence>
<reference evidence="15 16" key="1">
    <citation type="submission" date="2019-12" db="EMBL/GenBank/DDBJ databases">
        <title>Whole-genome analyses of novel actinobacteria.</title>
        <authorList>
            <person name="Sahin N."/>
            <person name="Saygin H."/>
        </authorList>
    </citation>
    <scope>NUCLEOTIDE SEQUENCE [LARGE SCALE GENOMIC DNA]</scope>
    <source>
        <strain evidence="15 16">KC615</strain>
    </source>
</reference>
<dbReference type="PANTHER" id="PTHR43289">
    <property type="entry name" value="MITOGEN-ACTIVATED PROTEIN KINASE KINASE KINASE 20-RELATED"/>
    <property type="match status" value="1"/>
</dbReference>
<evidence type="ECO:0000256" key="6">
    <source>
        <dbReference type="ARBA" id="ARBA00022777"/>
    </source>
</evidence>
<dbReference type="InterPro" id="IPR011009">
    <property type="entry name" value="Kinase-like_dom_sf"/>
</dbReference>
<evidence type="ECO:0000256" key="4">
    <source>
        <dbReference type="ARBA" id="ARBA00022679"/>
    </source>
</evidence>
<dbReference type="Pfam" id="PF05036">
    <property type="entry name" value="SPOR"/>
    <property type="match status" value="1"/>
</dbReference>
<keyword evidence="4" id="KW-0808">Transferase</keyword>
<feature type="domain" description="SPOR" evidence="14">
    <location>
        <begin position="350"/>
        <end position="432"/>
    </location>
</feature>
<accession>A0A6I4VWF6</accession>
<evidence type="ECO:0000256" key="8">
    <source>
        <dbReference type="ARBA" id="ARBA00022968"/>
    </source>
</evidence>
<dbReference type="Gene3D" id="1.10.510.10">
    <property type="entry name" value="Transferase(Phosphotransferase) domain 1"/>
    <property type="match status" value="1"/>
</dbReference>
<keyword evidence="8" id="KW-0735">Signal-anchor</keyword>
<name>A0A6I4VWF6_9BACL</name>
<dbReference type="SUPFAM" id="SSF56112">
    <property type="entry name" value="Protein kinase-like (PK-like)"/>
    <property type="match status" value="1"/>
</dbReference>
<keyword evidence="7" id="KW-0067">ATP-binding</keyword>
<dbReference type="Gene3D" id="3.30.70.1070">
    <property type="entry name" value="Sporulation related repeat"/>
    <property type="match status" value="1"/>
</dbReference>
<keyword evidence="6 15" id="KW-0418">Kinase</keyword>